<dbReference type="RefSeq" id="WP_067634427.1">
    <property type="nucleotide sequence ID" value="NZ_JAAXPI010000001.1"/>
</dbReference>
<evidence type="ECO:0000313" key="1">
    <source>
        <dbReference type="EMBL" id="NKZ02497.1"/>
    </source>
</evidence>
<keyword evidence="2" id="KW-1185">Reference proteome</keyword>
<dbReference type="EMBL" id="JAAXPI010000001">
    <property type="protein sequence ID" value="NKZ02497.1"/>
    <property type="molecule type" value="Genomic_DNA"/>
</dbReference>
<reference evidence="1 2" key="1">
    <citation type="submission" date="2020-04" db="EMBL/GenBank/DDBJ databases">
        <title>MicrobeNet Type strains.</title>
        <authorList>
            <person name="Nicholson A.C."/>
        </authorList>
    </citation>
    <scope>NUCLEOTIDE SEQUENCE [LARGE SCALE GENOMIC DNA]</scope>
    <source>
        <strain evidence="1 2">ATCC BAA-277</strain>
    </source>
</reference>
<gene>
    <name evidence="1" type="ORF">HGB48_01790</name>
</gene>
<name>A0A846YRT7_9ACTN</name>
<proteinExistence type="predicted"/>
<organism evidence="1 2">
    <name type="scientific">Actinomadura latina</name>
    <dbReference type="NCBI Taxonomy" id="163603"/>
    <lineage>
        <taxon>Bacteria</taxon>
        <taxon>Bacillati</taxon>
        <taxon>Actinomycetota</taxon>
        <taxon>Actinomycetes</taxon>
        <taxon>Streptosporangiales</taxon>
        <taxon>Thermomonosporaceae</taxon>
        <taxon>Actinomadura</taxon>
    </lineage>
</organism>
<accession>A0A846YRT7</accession>
<protein>
    <submittedName>
        <fullName evidence="1">Uncharacterized protein</fullName>
    </submittedName>
</protein>
<evidence type="ECO:0000313" key="2">
    <source>
        <dbReference type="Proteomes" id="UP000579250"/>
    </source>
</evidence>
<dbReference type="Proteomes" id="UP000579250">
    <property type="component" value="Unassembled WGS sequence"/>
</dbReference>
<dbReference type="AlphaFoldDB" id="A0A846YRT7"/>
<comment type="caution">
    <text evidence="1">The sequence shown here is derived from an EMBL/GenBank/DDBJ whole genome shotgun (WGS) entry which is preliminary data.</text>
</comment>
<sequence>MGEMRPLSVQAGRHLLRWRTRVEAVPGGGWAYYEAGRGRHGYLSPCGDAKHAADEVDSLLKHRMFPSTWQRRKPPEASR</sequence>